<sequence>MTTRAQKEQLQRELDLIRGNKEMLDPKDVVEWAEKNPDSALYASFEWRDDEAAKQYRLWQARRLIALHVVTETGERKTVSLTVDRSNGGGYRQIEDVVRVPALRETMLRDALSELRRVRAKYESLVELAAVFAEIDKVNEQFATKDVA</sequence>
<keyword evidence="3" id="KW-1185">Reference proteome</keyword>
<gene>
    <name evidence="2" type="ORF">RHODGE_RHODGE_01028</name>
    <name evidence="1" type="ORF">RHODPL_RHODPL_00027</name>
</gene>
<evidence type="ECO:0000313" key="3">
    <source>
        <dbReference type="Proteomes" id="UP000289200"/>
    </source>
</evidence>
<accession>A0A3S4CDS2</accession>
<dbReference type="Proteomes" id="UP000289200">
    <property type="component" value="Unassembled WGS sequence"/>
</dbReference>
<dbReference type="EMBL" id="LR026982">
    <property type="protein sequence ID" value="VCU06579.1"/>
    <property type="molecule type" value="Genomic_DNA"/>
</dbReference>
<dbReference type="EMBL" id="UWOC01000077">
    <property type="protein sequence ID" value="VCU07878.1"/>
    <property type="molecule type" value="Genomic_DNA"/>
</dbReference>
<keyword evidence="1" id="KW-0614">Plasmid</keyword>
<evidence type="ECO:0000313" key="1">
    <source>
        <dbReference type="EMBL" id="VCU06579.1"/>
    </source>
</evidence>
<protein>
    <submittedName>
        <fullName evidence="2">Uncharacterized protein</fullName>
    </submittedName>
</protein>
<organism evidence="2 3">
    <name type="scientific">Rhodoplanes serenus</name>
    <dbReference type="NCBI Taxonomy" id="200615"/>
    <lineage>
        <taxon>Bacteria</taxon>
        <taxon>Pseudomonadati</taxon>
        <taxon>Pseudomonadota</taxon>
        <taxon>Alphaproteobacteria</taxon>
        <taxon>Hyphomicrobiales</taxon>
        <taxon>Nitrobacteraceae</taxon>
        <taxon>Rhodoplanes</taxon>
    </lineage>
</organism>
<dbReference type="OrthoDB" id="8448275at2"/>
<reference evidence="2" key="2">
    <citation type="submission" date="2018-10" db="EMBL/GenBank/DDBJ databases">
        <authorList>
            <person name="Peiro R."/>
            <person name="Begona"/>
            <person name="Cbmso G."/>
            <person name="Lopez M."/>
            <person name="Gonzalez S."/>
            <person name="Sacristan E."/>
            <person name="Castillo E."/>
        </authorList>
    </citation>
    <scope>NUCLEOTIDE SEQUENCE</scope>
    <source>
        <strain evidence="2">Rhod_genome</strain>
        <strain evidence="1">Rhod_plasmid</strain>
        <plasmid evidence="1">1</plasmid>
    </source>
</reference>
<dbReference type="AlphaFoldDB" id="A0A3S4CDS2"/>
<reference evidence="3" key="1">
    <citation type="submission" date="2018-10" db="EMBL/GenBank/DDBJ databases">
        <authorList>
            <person name="Peiro R."/>
            <person name="Begona"/>
            <person name="Cbmso G."/>
            <person name="Lopez M."/>
            <person name="Gonzalez S."/>
            <person name="Sacristan E."/>
            <person name="Castillo E."/>
        </authorList>
    </citation>
    <scope>NUCLEOTIDE SEQUENCE [LARGE SCALE GENOMIC DNA]</scope>
</reference>
<dbReference type="RefSeq" id="WP_129608052.1">
    <property type="nucleotide sequence ID" value="NZ_LR026982.1"/>
</dbReference>
<geneLocation type="plasmid" evidence="1">
    <name>1</name>
</geneLocation>
<evidence type="ECO:0000313" key="2">
    <source>
        <dbReference type="EMBL" id="VCU07878.1"/>
    </source>
</evidence>
<proteinExistence type="predicted"/>
<name>A0A3S4CDS2_9BRAD</name>